<dbReference type="GO" id="GO:0005737">
    <property type="term" value="C:cytoplasm"/>
    <property type="evidence" value="ECO:0007669"/>
    <property type="project" value="UniProtKB-SubCell"/>
</dbReference>
<evidence type="ECO:0000256" key="3">
    <source>
        <dbReference type="ARBA" id="ARBA00022490"/>
    </source>
</evidence>
<dbReference type="Gene3D" id="1.10.510.10">
    <property type="entry name" value="Transferase(Phosphotransferase) domain 1"/>
    <property type="match status" value="1"/>
</dbReference>
<keyword evidence="6" id="KW-0547">Nucleotide-binding</keyword>
<evidence type="ECO:0000256" key="11">
    <source>
        <dbReference type="SAM" id="MobiDB-lite"/>
    </source>
</evidence>
<dbReference type="EMBL" id="GG662603">
    <property type="protein sequence ID" value="EDK31486.2"/>
    <property type="molecule type" value="Genomic_DNA"/>
</dbReference>
<keyword evidence="4" id="KW-0723">Serine/threonine-protein kinase</keyword>
<feature type="compositionally biased region" description="Polar residues" evidence="11">
    <location>
        <begin position="608"/>
        <end position="624"/>
    </location>
</feature>
<dbReference type="PANTHER" id="PTHR22969:SF17">
    <property type="entry name" value="INHIBITOR OF NUCLEAR FACTOR KAPPA-B KINASE SUBUNIT BETA"/>
    <property type="match status" value="1"/>
</dbReference>
<dbReference type="InterPro" id="IPR008271">
    <property type="entry name" value="Ser/Thr_kinase_AS"/>
</dbReference>
<evidence type="ECO:0000259" key="12">
    <source>
        <dbReference type="PROSITE" id="PS50011"/>
    </source>
</evidence>
<dbReference type="PANTHER" id="PTHR22969">
    <property type="entry name" value="IKB KINASE"/>
    <property type="match status" value="1"/>
</dbReference>
<proteinExistence type="predicted"/>
<keyword evidence="7 13" id="KW-0418">Kinase</keyword>
<dbReference type="PROSITE" id="PS50011">
    <property type="entry name" value="PROTEIN_KINASE_DOM"/>
    <property type="match status" value="1"/>
</dbReference>
<keyword evidence="3" id="KW-0963">Cytoplasm</keyword>
<evidence type="ECO:0000256" key="9">
    <source>
        <dbReference type="ARBA" id="ARBA00048789"/>
    </source>
</evidence>
<evidence type="ECO:0000256" key="1">
    <source>
        <dbReference type="ARBA" id="ARBA00004496"/>
    </source>
</evidence>
<sequence length="681" mass="81118">MFFVRFFKIYIFIFLLLETIDFILDYVNNLIFFYQVDLKTFCNFFLNQQFITIFQLEFQFCQQQINQLTFSVNVDYFSKQILSKIHKIKQQYYLKMKQDSINIVVLKGKEHQYLLQLENVIGKGAVSEVFLGKIIQNDKTVAIKVLRDKKIESNQQNSYLQREYEVCLKIKSVQDNDEKQGKLNHNVLRILDCLDFKANENKISCQSSRVNPANTYNNLIDYIQEKYIITEYCNKSSLYDYLTDKGFSLQLTEVLDTSMQIAQGLKFLHDQKIMHRDLKPENIFVHEVNQDKYLFKIGDFGIGKQFQEEGIEQSFVGTINYMSPEVINRQQYSNQIDYWSLGCIIYEIYKGYQMFRGYTEKEVEEKIKNFRSQQHFVFSLNISLENIIHKCLVSSNQGGYQNIDQIINDIQSLQNEKQQQKQQEEKQFQLQQDRQNKQKQYKLTMQFKQLYQQQLQEKNQLQQNLFNFQKSPNNGQAQNKIKDQNFNQMMQTLQYQDKNNFEKVLIKNQQISNITKKECLHAIKPQHEYKKEESISNNSKLDFENKDNYLNANHINSQNIQDQNYRQQKSNIQQPSINNNSQNQNTYLSIQQQQNKQNSSYKFFYPNKKNSYQSDYNRLNNHKSNNQEQNQQEQQKIKTISAQNEQIARGSSCINGAVRIIQAEKTIKARSISRNKQYFDQ</sequence>
<dbReference type="OrthoDB" id="6513151at2759"/>
<gene>
    <name evidence="13" type="ORF">TTHERM_00151959</name>
</gene>
<dbReference type="InterPro" id="IPR011009">
    <property type="entry name" value="Kinase-like_dom_sf"/>
</dbReference>
<evidence type="ECO:0000256" key="5">
    <source>
        <dbReference type="ARBA" id="ARBA00022679"/>
    </source>
</evidence>
<dbReference type="Gene3D" id="3.30.200.20">
    <property type="entry name" value="Phosphorylase Kinase, domain 1"/>
    <property type="match status" value="1"/>
</dbReference>
<keyword evidence="10" id="KW-0175">Coiled coil</keyword>
<name>A4VD69_TETTS</name>
<dbReference type="PROSITE" id="PS00108">
    <property type="entry name" value="PROTEIN_KINASE_ST"/>
    <property type="match status" value="1"/>
</dbReference>
<evidence type="ECO:0000256" key="7">
    <source>
        <dbReference type="ARBA" id="ARBA00022777"/>
    </source>
</evidence>
<dbReference type="SUPFAM" id="SSF56112">
    <property type="entry name" value="Protein kinase-like (PK-like)"/>
    <property type="match status" value="1"/>
</dbReference>
<dbReference type="KEGG" id="tet:TTHERM_00151959"/>
<dbReference type="SMART" id="SM00220">
    <property type="entry name" value="S_TKc"/>
    <property type="match status" value="1"/>
</dbReference>
<dbReference type="GO" id="GO:0008384">
    <property type="term" value="F:IkappaB kinase activity"/>
    <property type="evidence" value="ECO:0007669"/>
    <property type="project" value="UniProtKB-EC"/>
</dbReference>
<dbReference type="Pfam" id="PF00069">
    <property type="entry name" value="Pkinase"/>
    <property type="match status" value="1"/>
</dbReference>
<keyword evidence="14" id="KW-1185">Reference proteome</keyword>
<keyword evidence="8" id="KW-0067">ATP-binding</keyword>
<dbReference type="InterPro" id="IPR051180">
    <property type="entry name" value="IKK"/>
</dbReference>
<dbReference type="InParanoid" id="A4VD69"/>
<evidence type="ECO:0000313" key="14">
    <source>
        <dbReference type="Proteomes" id="UP000009168"/>
    </source>
</evidence>
<dbReference type="HOGENOM" id="CLU_469731_0_0_1"/>
<evidence type="ECO:0000313" key="13">
    <source>
        <dbReference type="EMBL" id="EDK31486.2"/>
    </source>
</evidence>
<accession>A4VD69</accession>
<feature type="domain" description="Protein kinase" evidence="12">
    <location>
        <begin position="115"/>
        <end position="413"/>
    </location>
</feature>
<dbReference type="RefSeq" id="XP_001470950.2">
    <property type="nucleotide sequence ID" value="XM_001470900.2"/>
</dbReference>
<organism evidence="13 14">
    <name type="scientific">Tetrahymena thermophila (strain SB210)</name>
    <dbReference type="NCBI Taxonomy" id="312017"/>
    <lineage>
        <taxon>Eukaryota</taxon>
        <taxon>Sar</taxon>
        <taxon>Alveolata</taxon>
        <taxon>Ciliophora</taxon>
        <taxon>Intramacronucleata</taxon>
        <taxon>Oligohymenophorea</taxon>
        <taxon>Hymenostomatida</taxon>
        <taxon>Tetrahymenina</taxon>
        <taxon>Tetrahymenidae</taxon>
        <taxon>Tetrahymena</taxon>
    </lineage>
</organism>
<evidence type="ECO:0000256" key="8">
    <source>
        <dbReference type="ARBA" id="ARBA00022840"/>
    </source>
</evidence>
<comment type="catalytic activity">
    <reaction evidence="9">
        <text>L-seryl-[I-kappa-B protein] + ATP = O-phospho-L-seryl-[I-kappa-B protein] + ADP + H(+)</text>
        <dbReference type="Rhea" id="RHEA:19073"/>
        <dbReference type="Rhea" id="RHEA-COMP:13698"/>
        <dbReference type="Rhea" id="RHEA-COMP:13699"/>
        <dbReference type="ChEBI" id="CHEBI:15378"/>
        <dbReference type="ChEBI" id="CHEBI:29999"/>
        <dbReference type="ChEBI" id="CHEBI:30616"/>
        <dbReference type="ChEBI" id="CHEBI:83421"/>
        <dbReference type="ChEBI" id="CHEBI:456216"/>
        <dbReference type="EC" id="2.7.11.10"/>
    </reaction>
</comment>
<dbReference type="InterPro" id="IPR000719">
    <property type="entry name" value="Prot_kinase_dom"/>
</dbReference>
<protein>
    <recommendedName>
        <fullName evidence="2">IkappaB kinase</fullName>
        <ecNumber evidence="2">2.7.11.10</ecNumber>
    </recommendedName>
</protein>
<keyword evidence="5" id="KW-0808">Transferase</keyword>
<reference evidence="14" key="1">
    <citation type="journal article" date="2006" name="PLoS Biol.">
        <title>Macronuclear genome sequence of the ciliate Tetrahymena thermophila, a model eukaryote.</title>
        <authorList>
            <person name="Eisen J.A."/>
            <person name="Coyne R.S."/>
            <person name="Wu M."/>
            <person name="Wu D."/>
            <person name="Thiagarajan M."/>
            <person name="Wortman J.R."/>
            <person name="Badger J.H."/>
            <person name="Ren Q."/>
            <person name="Amedeo P."/>
            <person name="Jones K.M."/>
            <person name="Tallon L.J."/>
            <person name="Delcher A.L."/>
            <person name="Salzberg S.L."/>
            <person name="Silva J.C."/>
            <person name="Haas B.J."/>
            <person name="Majoros W.H."/>
            <person name="Farzad M."/>
            <person name="Carlton J.M."/>
            <person name="Smith R.K. Jr."/>
            <person name="Garg J."/>
            <person name="Pearlman R.E."/>
            <person name="Karrer K.M."/>
            <person name="Sun L."/>
            <person name="Manning G."/>
            <person name="Elde N.C."/>
            <person name="Turkewitz A.P."/>
            <person name="Asai D.J."/>
            <person name="Wilkes D.E."/>
            <person name="Wang Y."/>
            <person name="Cai H."/>
            <person name="Collins K."/>
            <person name="Stewart B.A."/>
            <person name="Lee S.R."/>
            <person name="Wilamowska K."/>
            <person name="Weinberg Z."/>
            <person name="Ruzzo W.L."/>
            <person name="Wloga D."/>
            <person name="Gaertig J."/>
            <person name="Frankel J."/>
            <person name="Tsao C.-C."/>
            <person name="Gorovsky M.A."/>
            <person name="Keeling P.J."/>
            <person name="Waller R.F."/>
            <person name="Patron N.J."/>
            <person name="Cherry J.M."/>
            <person name="Stover N.A."/>
            <person name="Krieger C.J."/>
            <person name="del Toro C."/>
            <person name="Ryder H.F."/>
            <person name="Williamson S.C."/>
            <person name="Barbeau R.A."/>
            <person name="Hamilton E.P."/>
            <person name="Orias E."/>
        </authorList>
    </citation>
    <scope>NUCLEOTIDE SEQUENCE [LARGE SCALE GENOMIC DNA]</scope>
    <source>
        <strain evidence="14">SB210</strain>
    </source>
</reference>
<dbReference type="AlphaFoldDB" id="A4VD69"/>
<dbReference type="GO" id="GO:0005524">
    <property type="term" value="F:ATP binding"/>
    <property type="evidence" value="ECO:0007669"/>
    <property type="project" value="UniProtKB-KW"/>
</dbReference>
<feature type="coiled-coil region" evidence="10">
    <location>
        <begin position="403"/>
        <end position="471"/>
    </location>
</feature>
<comment type="subcellular location">
    <subcellularLocation>
        <location evidence="1">Cytoplasm</location>
    </subcellularLocation>
</comment>
<dbReference type="GeneID" id="7828818"/>
<evidence type="ECO:0000256" key="2">
    <source>
        <dbReference type="ARBA" id="ARBA00012442"/>
    </source>
</evidence>
<evidence type="ECO:0000256" key="10">
    <source>
        <dbReference type="SAM" id="Coils"/>
    </source>
</evidence>
<evidence type="ECO:0000256" key="4">
    <source>
        <dbReference type="ARBA" id="ARBA00022527"/>
    </source>
</evidence>
<dbReference type="STRING" id="312017.A4VD69"/>
<dbReference type="EC" id="2.7.11.10" evidence="2"/>
<dbReference type="Proteomes" id="UP000009168">
    <property type="component" value="Unassembled WGS sequence"/>
</dbReference>
<feature type="region of interest" description="Disordered" evidence="11">
    <location>
        <begin position="603"/>
        <end position="634"/>
    </location>
</feature>
<evidence type="ECO:0000256" key="6">
    <source>
        <dbReference type="ARBA" id="ARBA00022741"/>
    </source>
</evidence>